<dbReference type="RefSeq" id="XP_052947717.1">
    <property type="nucleotide sequence ID" value="XM_053091930.1"/>
</dbReference>
<dbReference type="GO" id="GO:0005634">
    <property type="term" value="C:nucleus"/>
    <property type="evidence" value="ECO:0007669"/>
    <property type="project" value="TreeGrafter"/>
</dbReference>
<dbReference type="GO" id="GO:0030289">
    <property type="term" value="C:protein phosphatase 4 complex"/>
    <property type="evidence" value="ECO:0007669"/>
    <property type="project" value="InterPro"/>
</dbReference>
<comment type="caution">
    <text evidence="3">The sequence shown here is derived from an EMBL/GenBank/DDBJ whole genome shotgun (WGS) entry which is preliminary data.</text>
</comment>
<reference evidence="3" key="1">
    <citation type="journal article" date="2022" name="G3 (Bethesda)">
        <title>High quality genome of the basidiomycete yeast Dioszegia hungarica PDD-24b-2 isolated from cloud water.</title>
        <authorList>
            <person name="Jarrige D."/>
            <person name="Haridas S."/>
            <person name="Bleykasten-Grosshans C."/>
            <person name="Joly M."/>
            <person name="Nadalig T."/>
            <person name="Sancelme M."/>
            <person name="Vuilleumier S."/>
            <person name="Grigoriev I.V."/>
            <person name="Amato P."/>
            <person name="Bringel F."/>
        </authorList>
    </citation>
    <scope>NUCLEOTIDE SEQUENCE</scope>
    <source>
        <strain evidence="3">PDD-24b-2</strain>
    </source>
</reference>
<name>A0AA38HCJ1_9TREE</name>
<feature type="compositionally biased region" description="Low complexity" evidence="2">
    <location>
        <begin position="88"/>
        <end position="122"/>
    </location>
</feature>
<protein>
    <submittedName>
        <fullName evidence="3">Methionine aminopeptidase 1</fullName>
    </submittedName>
</protein>
<evidence type="ECO:0000313" key="3">
    <source>
        <dbReference type="EMBL" id="KAI9637940.1"/>
    </source>
</evidence>
<dbReference type="EMBL" id="JAKWFO010000003">
    <property type="protein sequence ID" value="KAI9637940.1"/>
    <property type="molecule type" value="Genomic_DNA"/>
</dbReference>
<feature type="compositionally biased region" description="Basic and acidic residues" evidence="2">
    <location>
        <begin position="361"/>
        <end position="371"/>
    </location>
</feature>
<feature type="region of interest" description="Disordered" evidence="2">
    <location>
        <begin position="1"/>
        <end position="20"/>
    </location>
</feature>
<comment type="similarity">
    <text evidence="1">Belongs to the PPP4R2 family.</text>
</comment>
<keyword evidence="3" id="KW-0378">Hydrolase</keyword>
<feature type="region of interest" description="Disordered" evidence="2">
    <location>
        <begin position="273"/>
        <end position="344"/>
    </location>
</feature>
<sequence>MALPAKSEASLEEEIPSHDPVLQRLAKSDTFDSDWATLRHHLHLALLSCPPLFNSLPQPQRYSFPPNTPLKPVRSSPTTSPLTPKAPSPSGSAPPSSSLRLSTTASASPSSSPLSASDEPSTLGGLVIPPFPPLDPERRNQRKLSAGIIGPVPPAVAARVNGSASGPGGLSARGNVFEDEWDEAVVIGGKKLPGWLGEEEGKKEVDRVGKMIDDLAEPPFTIQRLAELLLNPTKQHSTLGKFLRALEKNLLVTTPWSAPSYIPVPPSTFSGSRGLFGPTSSPSSTSSSSASPSDTSSTMPVGSTTPMFSPIPFLVRPPIDGGDSMDIDMDGAGDEGKGAAQKGLLKADEIVSPLVLDRKELEETREEEKDVQASLLEVPTESSSSANNAGSGGRSPTPEPEDHNTRSEAPSVSSTTSASVSSDPTPAAIPVLTGNESSDPAHQPYLGRVDELDTGPITSLPSHSSASASSSSASKSRSEGDSDSGNGGGSGGGREQDDSMGSGSGTGEGGNMTPHGMSERPVPISATTTVQSKEEEGAGRKVAGLPRTKSVLSLSERFAAAEATGEGEREEAGAEDVDMGEEGSAANTDGEVVKPAGQEAEGQTTEENGEEMGTKPEGS</sequence>
<keyword evidence="3" id="KW-0645">Protease</keyword>
<proteinExistence type="inferred from homology"/>
<dbReference type="PANTHER" id="PTHR16487:SF0">
    <property type="entry name" value="PROTEIN PHOSPHATASE 4 REGULATORY SUBUNIT 2-RELATED"/>
    <property type="match status" value="1"/>
</dbReference>
<feature type="region of interest" description="Disordered" evidence="2">
    <location>
        <begin position="63"/>
        <end position="138"/>
    </location>
</feature>
<feature type="compositionally biased region" description="Acidic residues" evidence="2">
    <location>
        <begin position="323"/>
        <end position="333"/>
    </location>
</feature>
<dbReference type="GO" id="GO:0005737">
    <property type="term" value="C:cytoplasm"/>
    <property type="evidence" value="ECO:0007669"/>
    <property type="project" value="TreeGrafter"/>
</dbReference>
<dbReference type="InterPro" id="IPR015267">
    <property type="entry name" value="PPP4R2"/>
</dbReference>
<keyword evidence="4" id="KW-1185">Reference proteome</keyword>
<dbReference type="PANTHER" id="PTHR16487">
    <property type="entry name" value="PPP4R2-RELATED PROTEIN"/>
    <property type="match status" value="1"/>
</dbReference>
<feature type="compositionally biased region" description="Low complexity" evidence="2">
    <location>
        <begin position="278"/>
        <end position="300"/>
    </location>
</feature>
<gene>
    <name evidence="3" type="ORF">MKK02DRAFT_42319</name>
</gene>
<evidence type="ECO:0000256" key="1">
    <source>
        <dbReference type="ARBA" id="ARBA00009207"/>
    </source>
</evidence>
<organism evidence="3 4">
    <name type="scientific">Dioszegia hungarica</name>
    <dbReference type="NCBI Taxonomy" id="4972"/>
    <lineage>
        <taxon>Eukaryota</taxon>
        <taxon>Fungi</taxon>
        <taxon>Dikarya</taxon>
        <taxon>Basidiomycota</taxon>
        <taxon>Agaricomycotina</taxon>
        <taxon>Tremellomycetes</taxon>
        <taxon>Tremellales</taxon>
        <taxon>Bulleribasidiaceae</taxon>
        <taxon>Dioszegia</taxon>
    </lineage>
</organism>
<evidence type="ECO:0000313" key="4">
    <source>
        <dbReference type="Proteomes" id="UP001164286"/>
    </source>
</evidence>
<dbReference type="GeneID" id="77731135"/>
<dbReference type="Proteomes" id="UP001164286">
    <property type="component" value="Unassembled WGS sequence"/>
</dbReference>
<feature type="region of interest" description="Disordered" evidence="2">
    <location>
        <begin position="361"/>
        <end position="619"/>
    </location>
</feature>
<feature type="compositionally biased region" description="Low complexity" evidence="2">
    <location>
        <begin position="459"/>
        <end position="475"/>
    </location>
</feature>
<dbReference type="GO" id="GO:0019888">
    <property type="term" value="F:protein phosphatase regulator activity"/>
    <property type="evidence" value="ECO:0007669"/>
    <property type="project" value="InterPro"/>
</dbReference>
<evidence type="ECO:0000256" key="2">
    <source>
        <dbReference type="SAM" id="MobiDB-lite"/>
    </source>
</evidence>
<dbReference type="AlphaFoldDB" id="A0AA38HCJ1"/>
<feature type="compositionally biased region" description="Low complexity" evidence="2">
    <location>
        <begin position="409"/>
        <end position="428"/>
    </location>
</feature>
<accession>A0AA38HCJ1</accession>
<dbReference type="Pfam" id="PF09184">
    <property type="entry name" value="PPP4R2"/>
    <property type="match status" value="1"/>
</dbReference>
<keyword evidence="3" id="KW-0031">Aminopeptidase</keyword>
<dbReference type="GO" id="GO:0004177">
    <property type="term" value="F:aminopeptidase activity"/>
    <property type="evidence" value="ECO:0007669"/>
    <property type="project" value="UniProtKB-KW"/>
</dbReference>